<dbReference type="SUPFAM" id="SSF81343">
    <property type="entry name" value="Fumarate reductase respiratory complex transmembrane subunits"/>
    <property type="match status" value="1"/>
</dbReference>
<dbReference type="AlphaFoldDB" id="A0A507CMQ7"/>
<dbReference type="Proteomes" id="UP000317494">
    <property type="component" value="Unassembled WGS sequence"/>
</dbReference>
<dbReference type="VEuPathDB" id="FungiDB:SeMB42_g06124"/>
<evidence type="ECO:0000256" key="1">
    <source>
        <dbReference type="SAM" id="Phobius"/>
    </source>
</evidence>
<feature type="transmembrane region" description="Helical" evidence="1">
    <location>
        <begin position="12"/>
        <end position="37"/>
    </location>
</feature>
<dbReference type="OrthoDB" id="10259513at2759"/>
<keyword evidence="1" id="KW-1133">Transmembrane helix</keyword>
<gene>
    <name evidence="3" type="ORF">SeLEV6574_g03811</name>
    <name evidence="2" type="ORF">SeMB42_g06124</name>
</gene>
<sequence length="255" mass="27855">MSTRPWTVDRILAVAQATTGLAFASFSILHIGGHALAHLDIGLANAALLFSRKYYHIPAVELTAVFGSLSLHSAVSIARWWLRKPAVKNVNMPLAVKERSWHQTLGWVLLFPVGLHAYAARVEPFNILGANKAAALMDLYSASMVGNIVPFMLGFYIVMTAAACVHTAYGVGYSLQTLNIKLPMLPKWSRQAWFGVLGLFGASTALAVCGYYYPITYTPDAIEMSAYLHGGQGWFQNAISKAFGPQYVVMTPPHH</sequence>
<feature type="transmembrane region" description="Helical" evidence="1">
    <location>
        <begin position="192"/>
        <end position="213"/>
    </location>
</feature>
<evidence type="ECO:0000313" key="3">
    <source>
        <dbReference type="EMBL" id="TPX45532.1"/>
    </source>
</evidence>
<reference evidence="4 5" key="1">
    <citation type="journal article" date="2019" name="Sci. Rep.">
        <title>Comparative genomics of chytrid fungi reveal insights into the obligate biotrophic and pathogenic lifestyle of Synchytrium endobioticum.</title>
        <authorList>
            <person name="van de Vossenberg B.T.L.H."/>
            <person name="Warris S."/>
            <person name="Nguyen H.D.T."/>
            <person name="van Gent-Pelzer M.P.E."/>
            <person name="Joly D.L."/>
            <person name="van de Geest H.C."/>
            <person name="Bonants P.J.M."/>
            <person name="Smith D.S."/>
            <person name="Levesque C.A."/>
            <person name="van der Lee T.A.J."/>
        </authorList>
    </citation>
    <scope>NUCLEOTIDE SEQUENCE [LARGE SCALE GENOMIC DNA]</scope>
    <source>
        <strain evidence="3 5">LEV6574</strain>
        <strain evidence="2 4">MB42</strain>
    </source>
</reference>
<dbReference type="Proteomes" id="UP000320475">
    <property type="component" value="Unassembled WGS sequence"/>
</dbReference>
<keyword evidence="1" id="KW-0472">Membrane</keyword>
<proteinExistence type="predicted"/>
<protein>
    <recommendedName>
        <fullName evidence="6">Mitochondrial adapter protein MCP1 transmembrane domain-containing protein</fullName>
    </recommendedName>
</protein>
<evidence type="ECO:0000313" key="4">
    <source>
        <dbReference type="Proteomes" id="UP000317494"/>
    </source>
</evidence>
<feature type="transmembrane region" description="Helical" evidence="1">
    <location>
        <begin position="148"/>
        <end position="171"/>
    </location>
</feature>
<keyword evidence="1" id="KW-0812">Transmembrane</keyword>
<evidence type="ECO:0000313" key="5">
    <source>
        <dbReference type="Proteomes" id="UP000320475"/>
    </source>
</evidence>
<evidence type="ECO:0008006" key="6">
    <source>
        <dbReference type="Google" id="ProtNLM"/>
    </source>
</evidence>
<keyword evidence="4" id="KW-1185">Reference proteome</keyword>
<dbReference type="GO" id="GO:0016020">
    <property type="term" value="C:membrane"/>
    <property type="evidence" value="ECO:0007669"/>
    <property type="project" value="InterPro"/>
</dbReference>
<organism evidence="2 4">
    <name type="scientific">Synchytrium endobioticum</name>
    <dbReference type="NCBI Taxonomy" id="286115"/>
    <lineage>
        <taxon>Eukaryota</taxon>
        <taxon>Fungi</taxon>
        <taxon>Fungi incertae sedis</taxon>
        <taxon>Chytridiomycota</taxon>
        <taxon>Chytridiomycota incertae sedis</taxon>
        <taxon>Chytridiomycetes</taxon>
        <taxon>Synchytriales</taxon>
        <taxon>Synchytriaceae</taxon>
        <taxon>Synchytrium</taxon>
    </lineage>
</organism>
<name>A0A507CMQ7_9FUNG</name>
<feature type="transmembrane region" description="Helical" evidence="1">
    <location>
        <begin position="103"/>
        <end position="120"/>
    </location>
</feature>
<evidence type="ECO:0000313" key="2">
    <source>
        <dbReference type="EMBL" id="TPX40165.1"/>
    </source>
</evidence>
<dbReference type="EMBL" id="QEAN01000324">
    <property type="protein sequence ID" value="TPX40165.1"/>
    <property type="molecule type" value="Genomic_DNA"/>
</dbReference>
<comment type="caution">
    <text evidence="2">The sequence shown here is derived from an EMBL/GenBank/DDBJ whole genome shotgun (WGS) entry which is preliminary data.</text>
</comment>
<feature type="transmembrane region" description="Helical" evidence="1">
    <location>
        <begin position="57"/>
        <end position="82"/>
    </location>
</feature>
<dbReference type="Gene3D" id="1.20.1300.10">
    <property type="entry name" value="Fumarate reductase/succinate dehydrogenase, transmembrane subunit"/>
    <property type="match status" value="1"/>
</dbReference>
<dbReference type="EMBL" id="QEAM01000138">
    <property type="protein sequence ID" value="TPX45532.1"/>
    <property type="molecule type" value="Genomic_DNA"/>
</dbReference>
<accession>A0A507CMQ7</accession>
<dbReference type="InterPro" id="IPR034804">
    <property type="entry name" value="SQR/QFR_C/D"/>
</dbReference>